<dbReference type="HOGENOM" id="CLU_034446_2_1_0"/>
<dbReference type="KEGG" id="cag:Cagg_3355"/>
<keyword evidence="2 9" id="KW-0560">Oxidoreductase</keyword>
<comment type="cofactor">
    <cofactor evidence="6">
        <name>Mg(2+)</name>
        <dbReference type="ChEBI" id="CHEBI:18420"/>
    </cofactor>
    <cofactor evidence="6">
        <name>Mn(2+)</name>
        <dbReference type="ChEBI" id="CHEBI:29035"/>
    </cofactor>
    <text evidence="6">Divalent metal cations. Prefers magnesium or manganese.</text>
</comment>
<dbReference type="PANTHER" id="PTHR43237:SF4">
    <property type="entry name" value="NADP-DEPENDENT MALIC ENZYME"/>
    <property type="match status" value="1"/>
</dbReference>
<dbReference type="SUPFAM" id="SSF51735">
    <property type="entry name" value="NAD(P)-binding Rossmann-fold domains"/>
    <property type="match status" value="1"/>
</dbReference>
<dbReference type="PRINTS" id="PR00072">
    <property type="entry name" value="MALOXRDTASE"/>
</dbReference>
<dbReference type="PANTHER" id="PTHR43237">
    <property type="entry name" value="NADP-DEPENDENT MALIC ENZYME"/>
    <property type="match status" value="1"/>
</dbReference>
<evidence type="ECO:0000313" key="9">
    <source>
        <dbReference type="EMBL" id="ACL26199.1"/>
    </source>
</evidence>
<evidence type="ECO:0000256" key="7">
    <source>
        <dbReference type="RuleBase" id="RU003427"/>
    </source>
</evidence>
<dbReference type="Pfam" id="PF00390">
    <property type="entry name" value="malic"/>
    <property type="match status" value="1"/>
</dbReference>
<comment type="similarity">
    <text evidence="1 7">Belongs to the malic enzymes family.</text>
</comment>
<dbReference type="GO" id="GO:0051287">
    <property type="term" value="F:NAD binding"/>
    <property type="evidence" value="ECO:0007669"/>
    <property type="project" value="InterPro"/>
</dbReference>
<dbReference type="Proteomes" id="UP000002508">
    <property type="component" value="Chromosome"/>
</dbReference>
<dbReference type="Gene3D" id="3.40.50.720">
    <property type="entry name" value="NAD(P)-binding Rossmann-like Domain"/>
    <property type="match status" value="1"/>
</dbReference>
<dbReference type="Gene3D" id="3.30.70.260">
    <property type="match status" value="1"/>
</dbReference>
<proteinExistence type="inferred from homology"/>
<keyword evidence="10" id="KW-1185">Reference proteome</keyword>
<evidence type="ECO:0000256" key="4">
    <source>
        <dbReference type="PIRSR" id="PIRSR000106-1"/>
    </source>
</evidence>
<feature type="binding site" evidence="6">
    <location>
        <position position="255"/>
    </location>
    <ligand>
        <name>a divalent metal cation</name>
        <dbReference type="ChEBI" id="CHEBI:60240"/>
    </ligand>
</feature>
<dbReference type="CDD" id="cd04887">
    <property type="entry name" value="ACT_MalLac-Enz"/>
    <property type="match status" value="1"/>
</dbReference>
<dbReference type="Pfam" id="PF03949">
    <property type="entry name" value="Malic_M"/>
    <property type="match status" value="2"/>
</dbReference>
<dbReference type="InterPro" id="IPR001891">
    <property type="entry name" value="Malic_OxRdtase"/>
</dbReference>
<dbReference type="CDD" id="cd05311">
    <property type="entry name" value="NAD_bind_2_malic_enz"/>
    <property type="match status" value="1"/>
</dbReference>
<evidence type="ECO:0000256" key="5">
    <source>
        <dbReference type="PIRSR" id="PIRSR000106-2"/>
    </source>
</evidence>
<dbReference type="STRING" id="326427.Cagg_3355"/>
<dbReference type="InterPro" id="IPR051674">
    <property type="entry name" value="Malate_Decarboxylase"/>
</dbReference>
<evidence type="ECO:0000256" key="1">
    <source>
        <dbReference type="ARBA" id="ARBA00008785"/>
    </source>
</evidence>
<evidence type="ECO:0000256" key="2">
    <source>
        <dbReference type="ARBA" id="ARBA00023002"/>
    </source>
</evidence>
<dbReference type="InterPro" id="IPR037062">
    <property type="entry name" value="Malic_N_dom_sf"/>
</dbReference>
<dbReference type="SUPFAM" id="SSF55021">
    <property type="entry name" value="ACT-like"/>
    <property type="match status" value="1"/>
</dbReference>
<accession>B8G8E5</accession>
<feature type="domain" description="ACT" evidence="8">
    <location>
        <begin position="30"/>
        <end position="104"/>
    </location>
</feature>
<name>B8G8E5_CHLAD</name>
<dbReference type="SMART" id="SM00919">
    <property type="entry name" value="Malic_M"/>
    <property type="match status" value="1"/>
</dbReference>
<dbReference type="InterPro" id="IPR045865">
    <property type="entry name" value="ACT-like_dom_sf"/>
</dbReference>
<sequence>MPVGVTGIFVYLEPENEVNGMSVGVAYTLTLRCQIENRPGMLGRLTTLIGEVGGDIGAIDIVRAERNFLVRDITVRVQDEQHGEQLVAAINTLQNIKVLQVSDRVLLTHLGGKLTTQSRVPLKTRDDLSLAYTPGVARVCRAIADDPEKVYSLTWKGNSVAVVSDGSAILGLGNLGPEAAMPVMEGKAILFKELANIDAVPICLRSQDPDIIVQTVEQIAPSFGGINLEDIAAPNCFIVEGRLEESLDLPVMHDDQHGTAVVVLAALRNALRLVGKALSDVRVVINGVGAAGTAIIRTLLEAGVGEITAVDRFGILVEGDDARQTPMQRIIASLTNRERRRGDLAVALRGADVFIGVSRGNILTTDHVRSMSADPIVFALANPIPEGDPDMLRQYARVVATGRSDQPNQINNVLSFPGIFRGALDVNARRITSAMRLAAAEALANAVPIEEMNEDYIVPSVFNRQIVPAIAHAVAQAAIADGVARRNHLPGD</sequence>
<dbReference type="PROSITE" id="PS51671">
    <property type="entry name" value="ACT"/>
    <property type="match status" value="1"/>
</dbReference>
<dbReference type="SUPFAM" id="SSF53223">
    <property type="entry name" value="Aminoacid dehydrogenase-like, N-terminal domain"/>
    <property type="match status" value="1"/>
</dbReference>
<feature type="binding site" evidence="6">
    <location>
        <position position="230"/>
    </location>
    <ligand>
        <name>a divalent metal cation</name>
        <dbReference type="ChEBI" id="CHEBI:60240"/>
    </ligand>
</feature>
<protein>
    <submittedName>
        <fullName evidence="9">Malate dehydrogenase (Oxaloacetate-decarboxylating)</fullName>
        <ecNumber evidence="9">1.1.1.38</ecNumber>
    </submittedName>
</protein>
<dbReference type="InterPro" id="IPR012301">
    <property type="entry name" value="Malic_N_dom"/>
</dbReference>
<feature type="active site" description="Proton donor" evidence="4">
    <location>
        <position position="132"/>
    </location>
</feature>
<feature type="binding site" evidence="5">
    <location>
        <position position="411"/>
    </location>
    <ligand>
        <name>(S)-malate</name>
        <dbReference type="ChEBI" id="CHEBI:15589"/>
    </ligand>
</feature>
<dbReference type="FunFam" id="3.40.50.10380:FF:000003">
    <property type="entry name" value="NADP-dependent malic enzyme"/>
    <property type="match status" value="1"/>
</dbReference>
<dbReference type="GO" id="GO:0004470">
    <property type="term" value="F:malic enzyme activity"/>
    <property type="evidence" value="ECO:0007669"/>
    <property type="project" value="InterPro"/>
</dbReference>
<dbReference type="AlphaFoldDB" id="B8G8E5"/>
<dbReference type="SMART" id="SM01274">
    <property type="entry name" value="malic"/>
    <property type="match status" value="1"/>
</dbReference>
<organism evidence="9 10">
    <name type="scientific">Chloroflexus aggregans (strain MD-66 / DSM 9485)</name>
    <dbReference type="NCBI Taxonomy" id="326427"/>
    <lineage>
        <taxon>Bacteria</taxon>
        <taxon>Bacillati</taxon>
        <taxon>Chloroflexota</taxon>
        <taxon>Chloroflexia</taxon>
        <taxon>Chloroflexales</taxon>
        <taxon>Chloroflexineae</taxon>
        <taxon>Chloroflexaceae</taxon>
        <taxon>Chloroflexus</taxon>
    </lineage>
</organism>
<comment type="pathway">
    <text evidence="3">Amino-acid biosynthesis.</text>
</comment>
<feature type="active site" description="Proton acceptor" evidence="4">
    <location>
        <position position="187"/>
    </location>
</feature>
<dbReference type="GO" id="GO:0046872">
    <property type="term" value="F:metal ion binding"/>
    <property type="evidence" value="ECO:0007669"/>
    <property type="project" value="UniProtKB-KW"/>
</dbReference>
<dbReference type="PIRSF" id="PIRSF000106">
    <property type="entry name" value="ME"/>
    <property type="match status" value="1"/>
</dbReference>
<dbReference type="InterPro" id="IPR045213">
    <property type="entry name" value="Malic_NAD-bd_bact_type"/>
</dbReference>
<evidence type="ECO:0000259" key="8">
    <source>
        <dbReference type="PROSITE" id="PS51671"/>
    </source>
</evidence>
<evidence type="ECO:0000313" key="10">
    <source>
        <dbReference type="Proteomes" id="UP000002508"/>
    </source>
</evidence>
<dbReference type="Gene3D" id="3.40.50.10380">
    <property type="entry name" value="Malic enzyme, N-terminal domain"/>
    <property type="match status" value="1"/>
</dbReference>
<feature type="binding site" evidence="6">
    <location>
        <position position="229"/>
    </location>
    <ligand>
        <name>a divalent metal cation</name>
        <dbReference type="ChEBI" id="CHEBI:60240"/>
    </ligand>
</feature>
<dbReference type="InterPro" id="IPR012302">
    <property type="entry name" value="Malic_NAD-bd"/>
</dbReference>
<dbReference type="Pfam" id="PF13291">
    <property type="entry name" value="ACT_4"/>
    <property type="match status" value="1"/>
</dbReference>
<dbReference type="InterPro" id="IPR046346">
    <property type="entry name" value="Aminoacid_DH-like_N_sf"/>
</dbReference>
<evidence type="ECO:0000256" key="6">
    <source>
        <dbReference type="PIRSR" id="PIRSR000106-3"/>
    </source>
</evidence>
<dbReference type="EMBL" id="CP001337">
    <property type="protein sequence ID" value="ACL26199.1"/>
    <property type="molecule type" value="Genomic_DNA"/>
</dbReference>
<dbReference type="InterPro" id="IPR036291">
    <property type="entry name" value="NAD(P)-bd_dom_sf"/>
</dbReference>
<feature type="binding site" evidence="5">
    <location>
        <position position="382"/>
    </location>
    <ligand>
        <name>(S)-malate</name>
        <dbReference type="ChEBI" id="CHEBI:15589"/>
    </ligand>
</feature>
<dbReference type="eggNOG" id="COG0281">
    <property type="taxonomic scope" value="Bacteria"/>
</dbReference>
<keyword evidence="6 7" id="KW-0479">Metal-binding</keyword>
<dbReference type="InterPro" id="IPR002912">
    <property type="entry name" value="ACT_dom"/>
</dbReference>
<dbReference type="EC" id="1.1.1.38" evidence="9"/>
<reference evidence="9" key="1">
    <citation type="submission" date="2008-12" db="EMBL/GenBank/DDBJ databases">
        <title>Complete sequence of Chloroflexus aggregans DSM 9485.</title>
        <authorList>
            <consortium name="US DOE Joint Genome Institute"/>
            <person name="Lucas S."/>
            <person name="Copeland A."/>
            <person name="Lapidus A."/>
            <person name="Glavina del Rio T."/>
            <person name="Dalin E."/>
            <person name="Tice H."/>
            <person name="Pitluck S."/>
            <person name="Foster B."/>
            <person name="Larimer F."/>
            <person name="Land M."/>
            <person name="Hauser L."/>
            <person name="Kyrpides N."/>
            <person name="Mikhailova N."/>
            <person name="Bryant D."/>
            <person name="Richardson P."/>
        </authorList>
    </citation>
    <scope>NUCLEOTIDE SEQUENCE</scope>
    <source>
        <strain evidence="9">DSM 9485</strain>
    </source>
</reference>
<gene>
    <name evidence="9" type="ordered locus">Cagg_3355</name>
</gene>
<evidence type="ECO:0000256" key="3">
    <source>
        <dbReference type="ARBA" id="ARBA00029440"/>
    </source>
</evidence>
<dbReference type="GO" id="GO:0016616">
    <property type="term" value="F:oxidoreductase activity, acting on the CH-OH group of donors, NAD or NADP as acceptor"/>
    <property type="evidence" value="ECO:0007669"/>
    <property type="project" value="InterPro"/>
</dbReference>